<evidence type="ECO:0000259" key="2">
    <source>
        <dbReference type="Pfam" id="PF03078"/>
    </source>
</evidence>
<feature type="domain" description="Arabidopsis retrotransposon Orf1 C-terminal" evidence="2">
    <location>
        <begin position="153"/>
        <end position="224"/>
    </location>
</feature>
<proteinExistence type="predicted"/>
<comment type="caution">
    <text evidence="3">The sequence shown here is derived from an EMBL/GenBank/DDBJ whole genome shotgun (WGS) entry which is preliminary data.</text>
</comment>
<feature type="region of interest" description="Disordered" evidence="1">
    <location>
        <begin position="1"/>
        <end position="40"/>
    </location>
</feature>
<organism evidence="3 4">
    <name type="scientific">Brassica cretica</name>
    <name type="common">Mustard</name>
    <dbReference type="NCBI Taxonomy" id="69181"/>
    <lineage>
        <taxon>Eukaryota</taxon>
        <taxon>Viridiplantae</taxon>
        <taxon>Streptophyta</taxon>
        <taxon>Embryophyta</taxon>
        <taxon>Tracheophyta</taxon>
        <taxon>Spermatophyta</taxon>
        <taxon>Magnoliopsida</taxon>
        <taxon>eudicotyledons</taxon>
        <taxon>Gunneridae</taxon>
        <taxon>Pentapetalae</taxon>
        <taxon>rosids</taxon>
        <taxon>malvids</taxon>
        <taxon>Brassicales</taxon>
        <taxon>Brassicaceae</taxon>
        <taxon>Brassiceae</taxon>
        <taxon>Brassica</taxon>
    </lineage>
</organism>
<dbReference type="Proteomes" id="UP000266723">
    <property type="component" value="Unassembled WGS sequence"/>
</dbReference>
<name>A0ABQ7BK10_BRACR</name>
<reference evidence="3 4" key="1">
    <citation type="journal article" date="2020" name="BMC Genomics">
        <title>Intraspecific diversification of the crop wild relative Brassica cretica Lam. using demographic model selection.</title>
        <authorList>
            <person name="Kioukis A."/>
            <person name="Michalopoulou V.A."/>
            <person name="Briers L."/>
            <person name="Pirintsos S."/>
            <person name="Studholme D.J."/>
            <person name="Pavlidis P."/>
            <person name="Sarris P.F."/>
        </authorList>
    </citation>
    <scope>NUCLEOTIDE SEQUENCE [LARGE SCALE GENOMIC DNA]</scope>
    <source>
        <strain evidence="4">cv. PFS-1207/04</strain>
    </source>
</reference>
<evidence type="ECO:0000313" key="4">
    <source>
        <dbReference type="Proteomes" id="UP000266723"/>
    </source>
</evidence>
<sequence>MPPRTKQKAVKKPKVTRENYVPPPNHSAQASYPRPRAGKEGQPINLDELMLLDFNCEGRDKESAARYNTLLNTDILPTLFGHADTLSAHGLDTDMFETLHAMGIAPLCYQTHELYPDLVRQVLATAHIAQRNYEIADERRKVAVENKFAPSNPFWDLIANSTFTSRKAYQSQIRNPTPRVIAKMISNLLFAKDQTSKVTKGELQMLYSGVEDEIRRARAGIPIQSVQTNHGYFRINLHLYTVNHKIEYVYTTYLIACHILRDETTYKFTDKEGNMLYCKLPQTHHTNFSTLENICFLPDLEFLCAETRAPPLDADMDDVEDITPDDAAAYDLGPLDEDADDATYRRWMVDFQRKNNSLMKRILKAITGGCFRGHERRPSE</sequence>
<dbReference type="EMBL" id="QGKV02001507">
    <property type="protein sequence ID" value="KAF3533004.1"/>
    <property type="molecule type" value="Genomic_DNA"/>
</dbReference>
<accession>A0ABQ7BK10</accession>
<dbReference type="InterPro" id="IPR004312">
    <property type="entry name" value="ATHILA_Orf1_C"/>
</dbReference>
<gene>
    <name evidence="3" type="ORF">DY000_02039949</name>
</gene>
<dbReference type="Pfam" id="PF03078">
    <property type="entry name" value="ATHILA"/>
    <property type="match status" value="2"/>
</dbReference>
<feature type="domain" description="Arabidopsis retrotransposon Orf1 C-terminal" evidence="2">
    <location>
        <begin position="235"/>
        <end position="327"/>
    </location>
</feature>
<keyword evidence="4" id="KW-1185">Reference proteome</keyword>
<protein>
    <recommendedName>
        <fullName evidence="2">Arabidopsis retrotransposon Orf1 C-terminal domain-containing protein</fullName>
    </recommendedName>
</protein>
<feature type="compositionally biased region" description="Basic residues" evidence="1">
    <location>
        <begin position="1"/>
        <end position="14"/>
    </location>
</feature>
<evidence type="ECO:0000256" key="1">
    <source>
        <dbReference type="SAM" id="MobiDB-lite"/>
    </source>
</evidence>
<evidence type="ECO:0000313" key="3">
    <source>
        <dbReference type="EMBL" id="KAF3533004.1"/>
    </source>
</evidence>